<feature type="chain" id="PRO_5022864553" evidence="1">
    <location>
        <begin position="25"/>
        <end position="97"/>
    </location>
</feature>
<reference evidence="2 3" key="1">
    <citation type="submission" date="2019-06" db="EMBL/GenBank/DDBJ databases">
        <title>WGS assembly of Gossypium darwinii.</title>
        <authorList>
            <person name="Chen Z.J."/>
            <person name="Sreedasyam A."/>
            <person name="Ando A."/>
            <person name="Song Q."/>
            <person name="De L."/>
            <person name="Hulse-Kemp A."/>
            <person name="Ding M."/>
            <person name="Ye W."/>
            <person name="Kirkbride R."/>
            <person name="Jenkins J."/>
            <person name="Plott C."/>
            <person name="Lovell J."/>
            <person name="Lin Y.-M."/>
            <person name="Vaughn R."/>
            <person name="Liu B."/>
            <person name="Li W."/>
            <person name="Simpson S."/>
            <person name="Scheffler B."/>
            <person name="Saski C."/>
            <person name="Grover C."/>
            <person name="Hu G."/>
            <person name="Conover J."/>
            <person name="Carlson J."/>
            <person name="Shu S."/>
            <person name="Boston L."/>
            <person name="Williams M."/>
            <person name="Peterson D."/>
            <person name="Mcgee K."/>
            <person name="Jones D."/>
            <person name="Wendel J."/>
            <person name="Stelly D."/>
            <person name="Grimwood J."/>
            <person name="Schmutz J."/>
        </authorList>
    </citation>
    <scope>NUCLEOTIDE SEQUENCE [LARGE SCALE GENOMIC DNA]</scope>
    <source>
        <strain evidence="2">1808015.09</strain>
    </source>
</reference>
<keyword evidence="1" id="KW-0732">Signal</keyword>
<organism evidence="2 3">
    <name type="scientific">Gossypium darwinii</name>
    <name type="common">Darwin's cotton</name>
    <name type="synonym">Gossypium barbadense var. darwinii</name>
    <dbReference type="NCBI Taxonomy" id="34276"/>
    <lineage>
        <taxon>Eukaryota</taxon>
        <taxon>Viridiplantae</taxon>
        <taxon>Streptophyta</taxon>
        <taxon>Embryophyta</taxon>
        <taxon>Tracheophyta</taxon>
        <taxon>Spermatophyta</taxon>
        <taxon>Magnoliopsida</taxon>
        <taxon>eudicotyledons</taxon>
        <taxon>Gunneridae</taxon>
        <taxon>Pentapetalae</taxon>
        <taxon>rosids</taxon>
        <taxon>malvids</taxon>
        <taxon>Malvales</taxon>
        <taxon>Malvaceae</taxon>
        <taxon>Malvoideae</taxon>
        <taxon>Gossypium</taxon>
    </lineage>
</organism>
<dbReference type="Proteomes" id="UP000323506">
    <property type="component" value="Chromosome A06"/>
</dbReference>
<dbReference type="AlphaFoldDB" id="A0A5D2GB93"/>
<gene>
    <name evidence="2" type="ORF">ES288_A06G222300v1</name>
</gene>
<evidence type="ECO:0000313" key="2">
    <source>
        <dbReference type="EMBL" id="TYH14469.1"/>
    </source>
</evidence>
<evidence type="ECO:0000256" key="1">
    <source>
        <dbReference type="SAM" id="SignalP"/>
    </source>
</evidence>
<name>A0A5D2GB93_GOSDA</name>
<feature type="signal peptide" evidence="1">
    <location>
        <begin position="1"/>
        <end position="24"/>
    </location>
</feature>
<keyword evidence="3" id="KW-1185">Reference proteome</keyword>
<evidence type="ECO:0000313" key="3">
    <source>
        <dbReference type="Proteomes" id="UP000323506"/>
    </source>
</evidence>
<dbReference type="EMBL" id="CM017693">
    <property type="protein sequence ID" value="TYH14469.1"/>
    <property type="molecule type" value="Genomic_DNA"/>
</dbReference>
<accession>A0A5D2GB93</accession>
<proteinExistence type="predicted"/>
<protein>
    <submittedName>
        <fullName evidence="2">Uncharacterized protein</fullName>
    </submittedName>
</protein>
<sequence length="97" mass="11498">MKINLKNSWLLLQILILNFSISLAYLSCRKQAHNHRQVNIEINKLKSIIETNQNPPHPRAIKHNPKHELALIETNQRFCKRRKGENTTVLDWFEMTN</sequence>